<dbReference type="PIRSF" id="PIRSF000303">
    <property type="entry name" value="Glutathion_perox"/>
    <property type="match status" value="1"/>
</dbReference>
<dbReference type="Gene3D" id="3.40.30.10">
    <property type="entry name" value="Glutaredoxin"/>
    <property type="match status" value="1"/>
</dbReference>
<dbReference type="PROSITE" id="PS51355">
    <property type="entry name" value="GLUTATHIONE_PEROXID_3"/>
    <property type="match status" value="1"/>
</dbReference>
<protein>
    <recommendedName>
        <fullName evidence="4">Glutathione peroxidase</fullName>
    </recommendedName>
</protein>
<gene>
    <name evidence="5" type="ORF">GCM10009550_48390</name>
</gene>
<name>A0ABN1RKM5_9ACTN</name>
<dbReference type="InterPro" id="IPR029759">
    <property type="entry name" value="GPX_AS"/>
</dbReference>
<accession>A0ABN1RKM5</accession>
<comment type="caution">
    <text evidence="5">The sequence shown here is derived from an EMBL/GenBank/DDBJ whole genome shotgun (WGS) entry which is preliminary data.</text>
</comment>
<sequence>MTVHAFEVTAADGTTRSLGDFSGKTLLIVNVASKCGLTPQYEGLQSLYRDLQGRGLEILGFPCNQFGGQEPGTDAEIQDFCSTNFDVTFPVLAKVDVNGPDAAPLFTHLRAEAPGDFGPANGFLYEHVKNTRPEAIGTDEVKWNFTKFLVDGTGKVVRRYEPTTAPEEIRADLDALLPA</sequence>
<dbReference type="InterPro" id="IPR000889">
    <property type="entry name" value="Glutathione_peroxidase"/>
</dbReference>
<dbReference type="GO" id="GO:0004601">
    <property type="term" value="F:peroxidase activity"/>
    <property type="evidence" value="ECO:0007669"/>
    <property type="project" value="UniProtKB-KW"/>
</dbReference>
<evidence type="ECO:0000256" key="4">
    <source>
        <dbReference type="RuleBase" id="RU000499"/>
    </source>
</evidence>
<evidence type="ECO:0000256" key="1">
    <source>
        <dbReference type="ARBA" id="ARBA00006926"/>
    </source>
</evidence>
<dbReference type="SUPFAM" id="SSF52833">
    <property type="entry name" value="Thioredoxin-like"/>
    <property type="match status" value="1"/>
</dbReference>
<dbReference type="PRINTS" id="PR01011">
    <property type="entry name" value="GLUTPROXDASE"/>
</dbReference>
<dbReference type="InterPro" id="IPR036249">
    <property type="entry name" value="Thioredoxin-like_sf"/>
</dbReference>
<dbReference type="CDD" id="cd00340">
    <property type="entry name" value="GSH_Peroxidase"/>
    <property type="match status" value="1"/>
</dbReference>
<dbReference type="Pfam" id="PF00255">
    <property type="entry name" value="GSHPx"/>
    <property type="match status" value="1"/>
</dbReference>
<dbReference type="PROSITE" id="PS00460">
    <property type="entry name" value="GLUTATHIONE_PEROXID_1"/>
    <property type="match status" value="1"/>
</dbReference>
<evidence type="ECO:0000313" key="6">
    <source>
        <dbReference type="Proteomes" id="UP001500665"/>
    </source>
</evidence>
<dbReference type="PANTHER" id="PTHR11592:SF78">
    <property type="entry name" value="GLUTATHIONE PEROXIDASE"/>
    <property type="match status" value="1"/>
</dbReference>
<keyword evidence="3 4" id="KW-0560">Oxidoreductase</keyword>
<keyword evidence="2 4" id="KW-0575">Peroxidase</keyword>
<evidence type="ECO:0000313" key="5">
    <source>
        <dbReference type="EMBL" id="GAA0959050.1"/>
    </source>
</evidence>
<keyword evidence="6" id="KW-1185">Reference proteome</keyword>
<dbReference type="InterPro" id="IPR029760">
    <property type="entry name" value="GPX_CS"/>
</dbReference>
<comment type="similarity">
    <text evidence="1 4">Belongs to the glutathione peroxidase family.</text>
</comment>
<dbReference type="PANTHER" id="PTHR11592">
    <property type="entry name" value="GLUTATHIONE PEROXIDASE"/>
    <property type="match status" value="1"/>
</dbReference>
<proteinExistence type="inferred from homology"/>
<dbReference type="RefSeq" id="WP_344243219.1">
    <property type="nucleotide sequence ID" value="NZ_BAAAHH010000021.1"/>
</dbReference>
<organism evidence="5 6">
    <name type="scientific">Actinocorallia libanotica</name>
    <dbReference type="NCBI Taxonomy" id="46162"/>
    <lineage>
        <taxon>Bacteria</taxon>
        <taxon>Bacillati</taxon>
        <taxon>Actinomycetota</taxon>
        <taxon>Actinomycetes</taxon>
        <taxon>Streptosporangiales</taxon>
        <taxon>Thermomonosporaceae</taxon>
        <taxon>Actinocorallia</taxon>
    </lineage>
</organism>
<reference evidence="5 6" key="1">
    <citation type="journal article" date="2019" name="Int. J. Syst. Evol. Microbiol.">
        <title>The Global Catalogue of Microorganisms (GCM) 10K type strain sequencing project: providing services to taxonomists for standard genome sequencing and annotation.</title>
        <authorList>
            <consortium name="The Broad Institute Genomics Platform"/>
            <consortium name="The Broad Institute Genome Sequencing Center for Infectious Disease"/>
            <person name="Wu L."/>
            <person name="Ma J."/>
        </authorList>
    </citation>
    <scope>NUCLEOTIDE SEQUENCE [LARGE SCALE GENOMIC DNA]</scope>
    <source>
        <strain evidence="5 6">JCM 10696</strain>
    </source>
</reference>
<dbReference type="Proteomes" id="UP001500665">
    <property type="component" value="Unassembled WGS sequence"/>
</dbReference>
<evidence type="ECO:0000256" key="3">
    <source>
        <dbReference type="ARBA" id="ARBA00023002"/>
    </source>
</evidence>
<dbReference type="PROSITE" id="PS00763">
    <property type="entry name" value="GLUTATHIONE_PEROXID_2"/>
    <property type="match status" value="1"/>
</dbReference>
<evidence type="ECO:0000256" key="2">
    <source>
        <dbReference type="ARBA" id="ARBA00022559"/>
    </source>
</evidence>
<dbReference type="EMBL" id="BAAAHH010000021">
    <property type="protein sequence ID" value="GAA0959050.1"/>
    <property type="molecule type" value="Genomic_DNA"/>
</dbReference>